<reference evidence="5" key="3">
    <citation type="submission" date="2015-04" db="UniProtKB">
        <authorList>
            <consortium name="EnsemblPlants"/>
        </authorList>
    </citation>
    <scope>IDENTIFICATION</scope>
    <source>
        <strain evidence="5">cv. Jemalong A17</strain>
    </source>
</reference>
<dbReference type="InterPro" id="IPR036427">
    <property type="entry name" value="Bromodomain-like_sf"/>
</dbReference>
<dbReference type="PROSITE" id="PS50014">
    <property type="entry name" value="BROMODOMAIN_2"/>
    <property type="match status" value="1"/>
</dbReference>
<evidence type="ECO:0000256" key="2">
    <source>
        <dbReference type="PROSITE-ProRule" id="PRU00035"/>
    </source>
</evidence>
<sequence length="55" mass="6400">MDFSTIKRNIEAKSGSSYKNVQEIYADVRLIFKNSELSKEDAHEQLKHMRALMPT</sequence>
<gene>
    <name evidence="4" type="ordered locus">MTR_3g071680</name>
</gene>
<evidence type="ECO:0000313" key="5">
    <source>
        <dbReference type="EnsemblPlants" id="AES71233"/>
    </source>
</evidence>
<evidence type="ECO:0000313" key="6">
    <source>
        <dbReference type="Proteomes" id="UP000002051"/>
    </source>
</evidence>
<proteinExistence type="predicted"/>
<evidence type="ECO:0000313" key="4">
    <source>
        <dbReference type="EMBL" id="AES71233.1"/>
    </source>
</evidence>
<evidence type="ECO:0000256" key="1">
    <source>
        <dbReference type="ARBA" id="ARBA00023117"/>
    </source>
</evidence>
<dbReference type="SUPFAM" id="SSF47370">
    <property type="entry name" value="Bromodomain"/>
    <property type="match status" value="1"/>
</dbReference>
<accession>G7J2C8</accession>
<dbReference type="PaxDb" id="3880-AES71233"/>
<reference evidence="4 6" key="1">
    <citation type="journal article" date="2011" name="Nature">
        <title>The Medicago genome provides insight into the evolution of rhizobial symbioses.</title>
        <authorList>
            <person name="Young N.D."/>
            <person name="Debelle F."/>
            <person name="Oldroyd G.E."/>
            <person name="Geurts R."/>
            <person name="Cannon S.B."/>
            <person name="Udvardi M.K."/>
            <person name="Benedito V.A."/>
            <person name="Mayer K.F."/>
            <person name="Gouzy J."/>
            <person name="Schoof H."/>
            <person name="Van de Peer Y."/>
            <person name="Proost S."/>
            <person name="Cook D.R."/>
            <person name="Meyers B.C."/>
            <person name="Spannagl M."/>
            <person name="Cheung F."/>
            <person name="De Mita S."/>
            <person name="Krishnakumar V."/>
            <person name="Gundlach H."/>
            <person name="Zhou S."/>
            <person name="Mudge J."/>
            <person name="Bharti A.K."/>
            <person name="Murray J.D."/>
            <person name="Naoumkina M.A."/>
            <person name="Rosen B."/>
            <person name="Silverstein K.A."/>
            <person name="Tang H."/>
            <person name="Rombauts S."/>
            <person name="Zhao P.X."/>
            <person name="Zhou P."/>
            <person name="Barbe V."/>
            <person name="Bardou P."/>
            <person name="Bechner M."/>
            <person name="Bellec A."/>
            <person name="Berger A."/>
            <person name="Berges H."/>
            <person name="Bidwell S."/>
            <person name="Bisseling T."/>
            <person name="Choisne N."/>
            <person name="Couloux A."/>
            <person name="Denny R."/>
            <person name="Deshpande S."/>
            <person name="Dai X."/>
            <person name="Doyle J.J."/>
            <person name="Dudez A.M."/>
            <person name="Farmer A.D."/>
            <person name="Fouteau S."/>
            <person name="Franken C."/>
            <person name="Gibelin C."/>
            <person name="Gish J."/>
            <person name="Goldstein S."/>
            <person name="Gonzalez A.J."/>
            <person name="Green P.J."/>
            <person name="Hallab A."/>
            <person name="Hartog M."/>
            <person name="Hua A."/>
            <person name="Humphray S.J."/>
            <person name="Jeong D.H."/>
            <person name="Jing Y."/>
            <person name="Jocker A."/>
            <person name="Kenton S.M."/>
            <person name="Kim D.J."/>
            <person name="Klee K."/>
            <person name="Lai H."/>
            <person name="Lang C."/>
            <person name="Lin S."/>
            <person name="Macmil S.L."/>
            <person name="Magdelenat G."/>
            <person name="Matthews L."/>
            <person name="McCorrison J."/>
            <person name="Monaghan E.L."/>
            <person name="Mun J.H."/>
            <person name="Najar F.Z."/>
            <person name="Nicholson C."/>
            <person name="Noirot C."/>
            <person name="O'Bleness M."/>
            <person name="Paule C.R."/>
            <person name="Poulain J."/>
            <person name="Prion F."/>
            <person name="Qin B."/>
            <person name="Qu C."/>
            <person name="Retzel E.F."/>
            <person name="Riddle C."/>
            <person name="Sallet E."/>
            <person name="Samain S."/>
            <person name="Samson N."/>
            <person name="Sanders I."/>
            <person name="Saurat O."/>
            <person name="Scarpelli C."/>
            <person name="Schiex T."/>
            <person name="Segurens B."/>
            <person name="Severin A.J."/>
            <person name="Sherrier D.J."/>
            <person name="Shi R."/>
            <person name="Sims S."/>
            <person name="Singer S.R."/>
            <person name="Sinharoy S."/>
            <person name="Sterck L."/>
            <person name="Viollet A."/>
            <person name="Wang B.B."/>
            <person name="Wang K."/>
            <person name="Wang M."/>
            <person name="Wang X."/>
            <person name="Warfsmann J."/>
            <person name="Weissenbach J."/>
            <person name="White D.D."/>
            <person name="White J.D."/>
            <person name="Wiley G.B."/>
            <person name="Wincker P."/>
            <person name="Xing Y."/>
            <person name="Yang L."/>
            <person name="Yao Z."/>
            <person name="Ying F."/>
            <person name="Zhai J."/>
            <person name="Zhou L."/>
            <person name="Zuber A."/>
            <person name="Denarie J."/>
            <person name="Dixon R.A."/>
            <person name="May G.D."/>
            <person name="Schwartz D.C."/>
            <person name="Rogers J."/>
            <person name="Quetier F."/>
            <person name="Town C.D."/>
            <person name="Roe B.A."/>
        </authorList>
    </citation>
    <scope>NUCLEOTIDE SEQUENCE [LARGE SCALE GENOMIC DNA]</scope>
    <source>
        <strain evidence="4">A17</strain>
        <strain evidence="5 6">cv. Jemalong A17</strain>
    </source>
</reference>
<dbReference type="Gene3D" id="1.20.920.10">
    <property type="entry name" value="Bromodomain-like"/>
    <property type="match status" value="1"/>
</dbReference>
<dbReference type="Pfam" id="PF00439">
    <property type="entry name" value="Bromodomain"/>
    <property type="match status" value="1"/>
</dbReference>
<name>G7J2C8_MEDTR</name>
<keyword evidence="1 2" id="KW-0103">Bromodomain</keyword>
<dbReference type="STRING" id="3880.G7J2C8"/>
<dbReference type="AlphaFoldDB" id="G7J2C8"/>
<organism evidence="4 6">
    <name type="scientific">Medicago truncatula</name>
    <name type="common">Barrel medic</name>
    <name type="synonym">Medicago tribuloides</name>
    <dbReference type="NCBI Taxonomy" id="3880"/>
    <lineage>
        <taxon>Eukaryota</taxon>
        <taxon>Viridiplantae</taxon>
        <taxon>Streptophyta</taxon>
        <taxon>Embryophyta</taxon>
        <taxon>Tracheophyta</taxon>
        <taxon>Spermatophyta</taxon>
        <taxon>Magnoliopsida</taxon>
        <taxon>eudicotyledons</taxon>
        <taxon>Gunneridae</taxon>
        <taxon>Pentapetalae</taxon>
        <taxon>rosids</taxon>
        <taxon>fabids</taxon>
        <taxon>Fabales</taxon>
        <taxon>Fabaceae</taxon>
        <taxon>Papilionoideae</taxon>
        <taxon>50 kb inversion clade</taxon>
        <taxon>NPAAA clade</taxon>
        <taxon>Hologalegina</taxon>
        <taxon>IRL clade</taxon>
        <taxon>Trifolieae</taxon>
        <taxon>Medicago</taxon>
    </lineage>
</organism>
<dbReference type="Proteomes" id="UP000002051">
    <property type="component" value="Chromosome 3"/>
</dbReference>
<reference evidence="4 6" key="2">
    <citation type="journal article" date="2014" name="BMC Genomics">
        <title>An improved genome release (version Mt4.0) for the model legume Medicago truncatula.</title>
        <authorList>
            <person name="Tang H."/>
            <person name="Krishnakumar V."/>
            <person name="Bidwell S."/>
            <person name="Rosen B."/>
            <person name="Chan A."/>
            <person name="Zhou S."/>
            <person name="Gentzbittel L."/>
            <person name="Childs K.L."/>
            <person name="Yandell M."/>
            <person name="Gundlach H."/>
            <person name="Mayer K.F."/>
            <person name="Schwartz D.C."/>
            <person name="Town C.D."/>
        </authorList>
    </citation>
    <scope>GENOME REANNOTATION</scope>
    <source>
        <strain evidence="5 6">cv. Jemalong A17</strain>
    </source>
</reference>
<dbReference type="InterPro" id="IPR001487">
    <property type="entry name" value="Bromodomain"/>
</dbReference>
<keyword evidence="6" id="KW-1185">Reference proteome</keyword>
<dbReference type="HOGENOM" id="CLU_3035371_0_0_1"/>
<dbReference type="EMBL" id="CM001219">
    <property type="protein sequence ID" value="AES71233.1"/>
    <property type="molecule type" value="Genomic_DNA"/>
</dbReference>
<protein>
    <submittedName>
        <fullName evidence="4">Global transcription factor group protein</fullName>
    </submittedName>
</protein>
<feature type="domain" description="Bromo" evidence="3">
    <location>
        <begin position="1"/>
        <end position="46"/>
    </location>
</feature>
<dbReference type="EnsemblPlants" id="AES71233">
    <property type="protein sequence ID" value="AES71233"/>
    <property type="gene ID" value="MTR_3g071680"/>
</dbReference>
<evidence type="ECO:0000259" key="3">
    <source>
        <dbReference type="PROSITE" id="PS50014"/>
    </source>
</evidence>